<sequence length="120" mass="13497">MPIPYAMDISSTILDADGNMHLSFLDGWVLGHLRSGQVYFSGPIQSRHYPDKEIRAVRALYWGERDYLWTADESLERAFAEHLRAAADAAAEMQAAYSYALFEEAIIEIAAGHIQNRHVG</sequence>
<dbReference type="EMBL" id="JACQPB010000054">
    <property type="protein sequence ID" value="MBI4210957.1"/>
    <property type="molecule type" value="Genomic_DNA"/>
</dbReference>
<reference evidence="1" key="1">
    <citation type="submission" date="2020-07" db="EMBL/GenBank/DDBJ databases">
        <title>Huge and variable diversity of episymbiotic CPR bacteria and DPANN archaea in groundwater ecosystems.</title>
        <authorList>
            <person name="He C.Y."/>
            <person name="Keren R."/>
            <person name="Whittaker M."/>
            <person name="Farag I.F."/>
            <person name="Doudna J."/>
            <person name="Cate J.H.D."/>
            <person name="Banfield J.F."/>
        </authorList>
    </citation>
    <scope>NUCLEOTIDE SEQUENCE</scope>
    <source>
        <strain evidence="1">NC_groundwater_1296_Ag_S-0.2um_52_80</strain>
    </source>
</reference>
<dbReference type="Proteomes" id="UP000732298">
    <property type="component" value="Unassembled WGS sequence"/>
</dbReference>
<accession>A0A8T3YML2</accession>
<dbReference type="AlphaFoldDB" id="A0A8T3YML2"/>
<protein>
    <submittedName>
        <fullName evidence="1">Uncharacterized protein</fullName>
    </submittedName>
</protein>
<comment type="caution">
    <text evidence="1">The sequence shown here is derived from an EMBL/GenBank/DDBJ whole genome shotgun (WGS) entry which is preliminary data.</text>
</comment>
<gene>
    <name evidence="1" type="ORF">HY544_05655</name>
</gene>
<evidence type="ECO:0000313" key="1">
    <source>
        <dbReference type="EMBL" id="MBI4210957.1"/>
    </source>
</evidence>
<organism evidence="1 2">
    <name type="scientific">Candidatus Iainarchaeum sp</name>
    <dbReference type="NCBI Taxonomy" id="3101447"/>
    <lineage>
        <taxon>Archaea</taxon>
        <taxon>Candidatus Iainarchaeota</taxon>
        <taxon>Candidatus Iainarchaeia</taxon>
        <taxon>Candidatus Iainarchaeales</taxon>
        <taxon>Candidatus Iainarchaeaceae</taxon>
        <taxon>Candidatus Iainarchaeum</taxon>
    </lineage>
</organism>
<proteinExistence type="predicted"/>
<evidence type="ECO:0000313" key="2">
    <source>
        <dbReference type="Proteomes" id="UP000732298"/>
    </source>
</evidence>
<name>A0A8T3YML2_9ARCH</name>